<dbReference type="PROSITE" id="PS50113">
    <property type="entry name" value="PAC"/>
    <property type="match status" value="1"/>
</dbReference>
<feature type="domain" description="PAS" evidence="2">
    <location>
        <begin position="198"/>
        <end position="234"/>
    </location>
</feature>
<dbReference type="InterPro" id="IPR035919">
    <property type="entry name" value="EAL_sf"/>
</dbReference>
<dbReference type="InterPro" id="IPR052155">
    <property type="entry name" value="Biofilm_reg_signaling"/>
</dbReference>
<dbReference type="Pfam" id="PF13188">
    <property type="entry name" value="PAS_8"/>
    <property type="match status" value="1"/>
</dbReference>
<evidence type="ECO:0000313" key="7">
    <source>
        <dbReference type="Proteomes" id="UP000009080"/>
    </source>
</evidence>
<evidence type="ECO:0000259" key="5">
    <source>
        <dbReference type="PROSITE" id="PS50887"/>
    </source>
</evidence>
<dbReference type="eggNOG" id="COG5001">
    <property type="taxonomic scope" value="Bacteria"/>
</dbReference>
<dbReference type="Gene3D" id="3.30.70.270">
    <property type="match status" value="1"/>
</dbReference>
<dbReference type="CDD" id="cd00130">
    <property type="entry name" value="PAS"/>
    <property type="match status" value="2"/>
</dbReference>
<feature type="domain" description="PAC" evidence="3">
    <location>
        <begin position="410"/>
        <end position="462"/>
    </location>
</feature>
<dbReference type="InterPro" id="IPR013655">
    <property type="entry name" value="PAS_fold_3"/>
</dbReference>
<evidence type="ECO:0000256" key="1">
    <source>
        <dbReference type="ARBA" id="ARBA00001946"/>
    </source>
</evidence>
<dbReference type="KEGG" id="ttu:TERTU_4270"/>
<dbReference type="Pfam" id="PF00563">
    <property type="entry name" value="EAL"/>
    <property type="match status" value="1"/>
</dbReference>
<dbReference type="eggNOG" id="COG2202">
    <property type="taxonomic scope" value="Bacteria"/>
</dbReference>
<dbReference type="OrthoDB" id="6168558at2"/>
<feature type="domain" description="EAL" evidence="4">
    <location>
        <begin position="636"/>
        <end position="892"/>
    </location>
</feature>
<dbReference type="Gene3D" id="3.20.20.450">
    <property type="entry name" value="EAL domain"/>
    <property type="match status" value="1"/>
</dbReference>
<dbReference type="Gene3D" id="3.30.450.20">
    <property type="entry name" value="PAS domain"/>
    <property type="match status" value="2"/>
</dbReference>
<dbReference type="NCBIfam" id="TIGR00229">
    <property type="entry name" value="sensory_box"/>
    <property type="match status" value="1"/>
</dbReference>
<dbReference type="SMART" id="SM00091">
    <property type="entry name" value="PAS"/>
    <property type="match status" value="2"/>
</dbReference>
<evidence type="ECO:0000313" key="6">
    <source>
        <dbReference type="EMBL" id="ACR12953.1"/>
    </source>
</evidence>
<dbReference type="GO" id="GO:0003824">
    <property type="term" value="F:catalytic activity"/>
    <property type="evidence" value="ECO:0007669"/>
    <property type="project" value="UniProtKB-ARBA"/>
</dbReference>
<dbReference type="SMART" id="SM00052">
    <property type="entry name" value="EAL"/>
    <property type="match status" value="1"/>
</dbReference>
<dbReference type="InterPro" id="IPR043128">
    <property type="entry name" value="Rev_trsase/Diguanyl_cyclase"/>
</dbReference>
<dbReference type="InterPro" id="IPR000160">
    <property type="entry name" value="GGDEF_dom"/>
</dbReference>
<dbReference type="InterPro" id="IPR029787">
    <property type="entry name" value="Nucleotide_cyclase"/>
</dbReference>
<evidence type="ECO:0000259" key="2">
    <source>
        <dbReference type="PROSITE" id="PS50112"/>
    </source>
</evidence>
<dbReference type="Pfam" id="PF08447">
    <property type="entry name" value="PAS_3"/>
    <property type="match status" value="1"/>
</dbReference>
<dbReference type="NCBIfam" id="TIGR00254">
    <property type="entry name" value="GGDEF"/>
    <property type="match status" value="1"/>
</dbReference>
<evidence type="ECO:0000259" key="3">
    <source>
        <dbReference type="PROSITE" id="PS50113"/>
    </source>
</evidence>
<keyword evidence="7" id="KW-1185">Reference proteome</keyword>
<dbReference type="InterPro" id="IPR001633">
    <property type="entry name" value="EAL_dom"/>
</dbReference>
<accession>C5BI93</accession>
<dbReference type="InterPro" id="IPR000014">
    <property type="entry name" value="PAS"/>
</dbReference>
<dbReference type="PROSITE" id="PS50883">
    <property type="entry name" value="EAL"/>
    <property type="match status" value="1"/>
</dbReference>
<dbReference type="EMBL" id="CP001614">
    <property type="protein sequence ID" value="ACR12953.1"/>
    <property type="molecule type" value="Genomic_DNA"/>
</dbReference>
<comment type="cofactor">
    <cofactor evidence="1">
        <name>Mg(2+)</name>
        <dbReference type="ChEBI" id="CHEBI:18420"/>
    </cofactor>
</comment>
<dbReference type="SUPFAM" id="SSF141868">
    <property type="entry name" value="EAL domain-like"/>
    <property type="match status" value="1"/>
</dbReference>
<feature type="domain" description="PAS" evidence="2">
    <location>
        <begin position="337"/>
        <end position="407"/>
    </location>
</feature>
<dbReference type="SUPFAM" id="SSF55785">
    <property type="entry name" value="PYP-like sensor domain (PAS domain)"/>
    <property type="match status" value="2"/>
</dbReference>
<dbReference type="HOGENOM" id="CLU_000445_70_20_6"/>
<dbReference type="AlphaFoldDB" id="C5BI93"/>
<dbReference type="STRING" id="377629.TERTU_4270"/>
<evidence type="ECO:0000259" key="4">
    <source>
        <dbReference type="PROSITE" id="PS50883"/>
    </source>
</evidence>
<feature type="domain" description="GGDEF" evidence="5">
    <location>
        <begin position="494"/>
        <end position="627"/>
    </location>
</feature>
<dbReference type="SMART" id="SM00267">
    <property type="entry name" value="GGDEF"/>
    <property type="match status" value="1"/>
</dbReference>
<name>C5BI93_TERTT</name>
<dbReference type="Proteomes" id="UP000009080">
    <property type="component" value="Chromosome"/>
</dbReference>
<proteinExistence type="predicted"/>
<sequence>MYVPVNTKLSETYEPFVINKRRDLAIRHAIDDIQNLLFDPEAPNKVYPLLLDRVAQLTESDGAAIVTVNRFQDTFQRFKMRVHQCFTLEGESVVNLERFQAWLDKDLVPPKPMFFSLPIPHCHSGILPTSCAARALLLMPIFTNNRLRAVCVLVKTRGFYVGAQVARLTPLIGSVICALQSAESVKGRVASLSDKIAHSHFLNSFLSTSPLGVLVIDAANTISYCNPAAVKLFGSLDDGTSSADTAKMQIEGAGIIKFLPNFTSLFQWSNQHGGAKANAQGLSPQDWEAQAARRADGTEFMVDLTIFRHTHGTERYTVLQIQDVTSRLQRAEAHLETSQQLSALTHLVPVAILRVDTHWNCAFANDRWYEFSGLTFDEINQTGWINALHRDDVKTTLEELRSALKVGHNLKREVRLVSPVGQVRWTEMNTQVLFDERGAILGFLATFADITERYIHQERLRHVAEYDSLTGLANRYLFQDRLKQAFFNSEREGSEVVVMFLDLDGFKIVNDSLGHAVGDKLLKKVGERLLNILRRVDTVARFGGDEFVILLNPHEKQLDVAEVASKIIQSLAQTYQIDGNEICVTSSIGISGGTAKNSSPEKLMKQADAALYLAKSEGKNNFQLFNEALDKEAKKRVFMARQTRSALRHKRFFLEYQPLANISRKEIVGFEALIRFKDEMGRCVYPGDFIAILEESGAIVEAGNWVIDEACRQLSQWHAQQLFPLDGFMSINVSPKQFLDDSLLDSILGSCERHCIRPQCLTIEVTESVLIDKPAKIQRTMSQLKEQGIRFALDDFGTGYSSLTYLQQYPFDHLKIDKSFVANLGSDENSAKITKSIIALGKSMGLTVTAEGVADEPTLNILSAYGADYYQGYFLGRSTVADTAIAQFNRSLVPAAN</sequence>
<dbReference type="CDD" id="cd01948">
    <property type="entry name" value="EAL"/>
    <property type="match status" value="1"/>
</dbReference>
<dbReference type="CDD" id="cd01949">
    <property type="entry name" value="GGDEF"/>
    <property type="match status" value="1"/>
</dbReference>
<organism evidence="6 7">
    <name type="scientific">Teredinibacter turnerae (strain ATCC 39867 / T7901)</name>
    <dbReference type="NCBI Taxonomy" id="377629"/>
    <lineage>
        <taxon>Bacteria</taxon>
        <taxon>Pseudomonadati</taxon>
        <taxon>Pseudomonadota</taxon>
        <taxon>Gammaproteobacteria</taxon>
        <taxon>Cellvibrionales</taxon>
        <taxon>Cellvibrionaceae</taxon>
        <taxon>Teredinibacter</taxon>
    </lineage>
</organism>
<gene>
    <name evidence="6" type="ordered locus">TERTU_4270</name>
</gene>
<dbReference type="PROSITE" id="PS50112">
    <property type="entry name" value="PAS"/>
    <property type="match status" value="2"/>
</dbReference>
<dbReference type="PANTHER" id="PTHR44757:SF2">
    <property type="entry name" value="BIOFILM ARCHITECTURE MAINTENANCE PROTEIN MBAA"/>
    <property type="match status" value="1"/>
</dbReference>
<protein>
    <submittedName>
        <fullName evidence="6">Motility regulator</fullName>
    </submittedName>
</protein>
<dbReference type="SMART" id="SM00086">
    <property type="entry name" value="PAC"/>
    <property type="match status" value="2"/>
</dbReference>
<dbReference type="InterPro" id="IPR000700">
    <property type="entry name" value="PAS-assoc_C"/>
</dbReference>
<dbReference type="InterPro" id="IPR035965">
    <property type="entry name" value="PAS-like_dom_sf"/>
</dbReference>
<reference evidence="6 7" key="1">
    <citation type="journal article" date="2009" name="PLoS ONE">
        <title>The complete genome of Teredinibacter turnerae T7901: an intracellular endosymbiont of marine wood-boring bivalves (shipworms).</title>
        <authorList>
            <person name="Yang J.C."/>
            <person name="Madupu R."/>
            <person name="Durkin A.S."/>
            <person name="Ekborg N.A."/>
            <person name="Pedamallu C.S."/>
            <person name="Hostetler J.B."/>
            <person name="Radune D."/>
            <person name="Toms B.S."/>
            <person name="Henrissat B."/>
            <person name="Coutinho P.M."/>
            <person name="Schwarz S."/>
            <person name="Field L."/>
            <person name="Trindade-Silva A.E."/>
            <person name="Soares C.A.G."/>
            <person name="Elshahawi S."/>
            <person name="Hanora A."/>
            <person name="Schmidt E.W."/>
            <person name="Haygood M.G."/>
            <person name="Posfai J."/>
            <person name="Benner J."/>
            <person name="Madinger C."/>
            <person name="Nove J."/>
            <person name="Anton B."/>
            <person name="Chaudhary K."/>
            <person name="Foster J."/>
            <person name="Holman A."/>
            <person name="Kumar S."/>
            <person name="Lessard P.A."/>
            <person name="Luyten Y.A."/>
            <person name="Slatko B."/>
            <person name="Wood N."/>
            <person name="Wu B."/>
            <person name="Teplitski M."/>
            <person name="Mougous J.D."/>
            <person name="Ward N."/>
            <person name="Eisen J.A."/>
            <person name="Badger J.H."/>
            <person name="Distel D.L."/>
        </authorList>
    </citation>
    <scope>NUCLEOTIDE SEQUENCE [LARGE SCALE GENOMIC DNA]</scope>
    <source>
        <strain evidence="7">ATCC 39867 / T7901</strain>
    </source>
</reference>
<dbReference type="Pfam" id="PF00990">
    <property type="entry name" value="GGDEF"/>
    <property type="match status" value="1"/>
</dbReference>
<dbReference type="InterPro" id="IPR001610">
    <property type="entry name" value="PAC"/>
</dbReference>
<dbReference type="PANTHER" id="PTHR44757">
    <property type="entry name" value="DIGUANYLATE CYCLASE DGCP"/>
    <property type="match status" value="1"/>
</dbReference>
<dbReference type="FunFam" id="3.30.70.270:FF:000001">
    <property type="entry name" value="Diguanylate cyclase domain protein"/>
    <property type="match status" value="1"/>
</dbReference>
<dbReference type="SUPFAM" id="SSF55073">
    <property type="entry name" value="Nucleotide cyclase"/>
    <property type="match status" value="1"/>
</dbReference>
<dbReference type="PROSITE" id="PS50887">
    <property type="entry name" value="GGDEF"/>
    <property type="match status" value="1"/>
</dbReference>